<dbReference type="Proteomes" id="UP001165080">
    <property type="component" value="Unassembled WGS sequence"/>
</dbReference>
<gene>
    <name evidence="2" type="primary">PLESTB000207</name>
    <name evidence="2" type="ORF">PLESTB_000132100</name>
</gene>
<reference evidence="2 3" key="1">
    <citation type="journal article" date="2023" name="Commun. Biol.">
        <title>Reorganization of the ancestral sex-determining regions during the evolution of trioecy in Pleodorina starrii.</title>
        <authorList>
            <person name="Takahashi K."/>
            <person name="Suzuki S."/>
            <person name="Kawai-Toyooka H."/>
            <person name="Yamamoto K."/>
            <person name="Hamaji T."/>
            <person name="Ootsuki R."/>
            <person name="Yamaguchi H."/>
            <person name="Kawachi M."/>
            <person name="Higashiyama T."/>
            <person name="Nozaki H."/>
        </authorList>
    </citation>
    <scope>NUCLEOTIDE SEQUENCE [LARGE SCALE GENOMIC DNA]</scope>
    <source>
        <strain evidence="2 3">NIES-4479</strain>
    </source>
</reference>
<keyword evidence="3" id="KW-1185">Reference proteome</keyword>
<accession>A0A9W6BBJ7</accession>
<name>A0A9W6BBJ7_9CHLO</name>
<sequence>MPPTSPGTAALLGDLYGNTEPGGGVPDLASAAAPEPGPQGQAEAATAAAAAAAVAAEGPSRTGGGGAWEAGRGNDAVPPPRGVIFGDGGRPAEFSGGGGGEAAAAGSGSHLGVVAGSRSGFRSCRQAGEVLPLLRDALSSSCPQVRGGGGESGAKINKDIYI</sequence>
<feature type="region of interest" description="Disordered" evidence="1">
    <location>
        <begin position="1"/>
        <end position="107"/>
    </location>
</feature>
<proteinExistence type="predicted"/>
<dbReference type="EMBL" id="BRXU01000001">
    <property type="protein sequence ID" value="GLC48743.1"/>
    <property type="molecule type" value="Genomic_DNA"/>
</dbReference>
<organism evidence="2 3">
    <name type="scientific">Pleodorina starrii</name>
    <dbReference type="NCBI Taxonomy" id="330485"/>
    <lineage>
        <taxon>Eukaryota</taxon>
        <taxon>Viridiplantae</taxon>
        <taxon>Chlorophyta</taxon>
        <taxon>core chlorophytes</taxon>
        <taxon>Chlorophyceae</taxon>
        <taxon>CS clade</taxon>
        <taxon>Chlamydomonadales</taxon>
        <taxon>Volvocaceae</taxon>
        <taxon>Pleodorina</taxon>
    </lineage>
</organism>
<evidence type="ECO:0000313" key="3">
    <source>
        <dbReference type="Proteomes" id="UP001165080"/>
    </source>
</evidence>
<evidence type="ECO:0000256" key="1">
    <source>
        <dbReference type="SAM" id="MobiDB-lite"/>
    </source>
</evidence>
<dbReference type="AlphaFoldDB" id="A0A9W6BBJ7"/>
<feature type="compositionally biased region" description="Gly residues" evidence="1">
    <location>
        <begin position="85"/>
        <end position="101"/>
    </location>
</feature>
<evidence type="ECO:0000313" key="2">
    <source>
        <dbReference type="EMBL" id="GLC48743.1"/>
    </source>
</evidence>
<feature type="region of interest" description="Disordered" evidence="1">
    <location>
        <begin position="142"/>
        <end position="162"/>
    </location>
</feature>
<comment type="caution">
    <text evidence="2">The sequence shown here is derived from an EMBL/GenBank/DDBJ whole genome shotgun (WGS) entry which is preliminary data.</text>
</comment>
<protein>
    <submittedName>
        <fullName evidence="2">Uncharacterized protein</fullName>
    </submittedName>
</protein>
<feature type="compositionally biased region" description="Low complexity" evidence="1">
    <location>
        <begin position="31"/>
        <end position="56"/>
    </location>
</feature>